<proteinExistence type="inferred from homology"/>
<evidence type="ECO:0000256" key="2">
    <source>
        <dbReference type="ARBA" id="ARBA00022801"/>
    </source>
</evidence>
<feature type="active site" description="Proton donor" evidence="4">
    <location>
        <position position="167"/>
    </location>
</feature>
<keyword evidence="8" id="KW-1185">Reference proteome</keyword>
<evidence type="ECO:0000256" key="3">
    <source>
        <dbReference type="ARBA" id="ARBA00023295"/>
    </source>
</evidence>
<keyword evidence="2 4" id="KW-0378">Hydrolase</keyword>
<name>A0A9W6NMC5_9ACTN</name>
<dbReference type="PANTHER" id="PTHR40079">
    <property type="entry name" value="MANNAN ENDO-1,4-BETA-MANNOSIDASE E-RELATED"/>
    <property type="match status" value="1"/>
</dbReference>
<reference evidence="7" key="2">
    <citation type="submission" date="2023-01" db="EMBL/GenBank/DDBJ databases">
        <authorList>
            <person name="Sun Q."/>
            <person name="Evtushenko L."/>
        </authorList>
    </citation>
    <scope>NUCLEOTIDE SEQUENCE</scope>
    <source>
        <strain evidence="7">VKM Ac-1321</strain>
    </source>
</reference>
<accession>A0A9W6NMC5</accession>
<feature type="domain" description="GH26" evidence="6">
    <location>
        <begin position="53"/>
        <end position="329"/>
    </location>
</feature>
<comment type="caution">
    <text evidence="7">The sequence shown here is derived from an EMBL/GenBank/DDBJ whole genome shotgun (WGS) entry which is preliminary data.</text>
</comment>
<dbReference type="Pfam" id="PF02156">
    <property type="entry name" value="Glyco_hydro_26"/>
    <property type="match status" value="1"/>
</dbReference>
<dbReference type="Gene3D" id="3.20.20.80">
    <property type="entry name" value="Glycosidases"/>
    <property type="match status" value="1"/>
</dbReference>
<dbReference type="SUPFAM" id="SSF51445">
    <property type="entry name" value="(Trans)glycosidases"/>
    <property type="match status" value="1"/>
</dbReference>
<dbReference type="GO" id="GO:0016985">
    <property type="term" value="F:mannan endo-1,4-beta-mannosidase activity"/>
    <property type="evidence" value="ECO:0007669"/>
    <property type="project" value="InterPro"/>
</dbReference>
<dbReference type="PROSITE" id="PS51764">
    <property type="entry name" value="GH26"/>
    <property type="match status" value="1"/>
</dbReference>
<evidence type="ECO:0000256" key="1">
    <source>
        <dbReference type="ARBA" id="ARBA00007754"/>
    </source>
</evidence>
<gene>
    <name evidence="7" type="ORF">GCM10017581_046170</name>
</gene>
<dbReference type="EMBL" id="BSFP01000027">
    <property type="protein sequence ID" value="GLL02875.1"/>
    <property type="molecule type" value="Genomic_DNA"/>
</dbReference>
<feature type="active site" description="Nucleophile" evidence="4">
    <location>
        <position position="271"/>
    </location>
</feature>
<dbReference type="PROSITE" id="PS51257">
    <property type="entry name" value="PROKAR_LIPOPROTEIN"/>
    <property type="match status" value="1"/>
</dbReference>
<evidence type="ECO:0000313" key="8">
    <source>
        <dbReference type="Proteomes" id="UP001143480"/>
    </source>
</evidence>
<sequence>MHKGLRLQACVIVLLLLVTGCDRLSDEVQPGATGAERKPGATATRSSAAPHASVAAAVAARQGPPVVPGKVMLGAFVSILGQATQPSLQLRRDQLGRDFRILHFYYEWNDQLPTAIPSVGPGQYPLLSWRGPSYSQILNGSQDAWIGKEADRLAQYGKPVFLRWAWEMNGSWYVWGGAHNNSRPQDFIAAWRHIHDIFQAHNAKNVGWVWGPNWYSKPDLPWNAMGNYYPGDDYVDWVAISGYGDSGLSPNTLYDAFYDQFASRKPLMIAETGVEDRGGTTKPDWIGALSDWTKKHPAIAAVVWYDTDHSPGTKENFRLDSTPASLEAFKTKLSSDPYFAG</sequence>
<reference evidence="7" key="1">
    <citation type="journal article" date="2014" name="Int. J. Syst. Evol. Microbiol.">
        <title>Complete genome sequence of Corynebacterium casei LMG S-19264T (=DSM 44701T), isolated from a smear-ripened cheese.</title>
        <authorList>
            <consortium name="US DOE Joint Genome Institute (JGI-PGF)"/>
            <person name="Walter F."/>
            <person name="Albersmeier A."/>
            <person name="Kalinowski J."/>
            <person name="Ruckert C."/>
        </authorList>
    </citation>
    <scope>NUCLEOTIDE SEQUENCE</scope>
    <source>
        <strain evidence="7">VKM Ac-1321</strain>
    </source>
</reference>
<evidence type="ECO:0000313" key="7">
    <source>
        <dbReference type="EMBL" id="GLL02875.1"/>
    </source>
</evidence>
<organism evidence="7 8">
    <name type="scientific">Dactylosporangium matsuzakiense</name>
    <dbReference type="NCBI Taxonomy" id="53360"/>
    <lineage>
        <taxon>Bacteria</taxon>
        <taxon>Bacillati</taxon>
        <taxon>Actinomycetota</taxon>
        <taxon>Actinomycetes</taxon>
        <taxon>Micromonosporales</taxon>
        <taxon>Micromonosporaceae</taxon>
        <taxon>Dactylosporangium</taxon>
    </lineage>
</organism>
<evidence type="ECO:0000259" key="6">
    <source>
        <dbReference type="PROSITE" id="PS51764"/>
    </source>
</evidence>
<dbReference type="GO" id="GO:0006080">
    <property type="term" value="P:substituted mannan metabolic process"/>
    <property type="evidence" value="ECO:0007669"/>
    <property type="project" value="InterPro"/>
</dbReference>
<feature type="region of interest" description="Disordered" evidence="5">
    <location>
        <begin position="28"/>
        <end position="47"/>
    </location>
</feature>
<dbReference type="Proteomes" id="UP001143480">
    <property type="component" value="Unassembled WGS sequence"/>
</dbReference>
<keyword evidence="3 4" id="KW-0326">Glycosidase</keyword>
<dbReference type="InterPro" id="IPR000805">
    <property type="entry name" value="Glyco_hydro_26"/>
</dbReference>
<evidence type="ECO:0000256" key="4">
    <source>
        <dbReference type="PROSITE-ProRule" id="PRU01100"/>
    </source>
</evidence>
<dbReference type="PANTHER" id="PTHR40079:SF4">
    <property type="entry name" value="GH26 DOMAIN-CONTAINING PROTEIN-RELATED"/>
    <property type="match status" value="1"/>
</dbReference>
<dbReference type="InterPro" id="IPR022790">
    <property type="entry name" value="GH26_dom"/>
</dbReference>
<dbReference type="AlphaFoldDB" id="A0A9W6NMC5"/>
<comment type="similarity">
    <text evidence="1 4">Belongs to the glycosyl hydrolase 26 family.</text>
</comment>
<protein>
    <recommendedName>
        <fullName evidence="6">GH26 domain-containing protein</fullName>
    </recommendedName>
</protein>
<evidence type="ECO:0000256" key="5">
    <source>
        <dbReference type="SAM" id="MobiDB-lite"/>
    </source>
</evidence>
<dbReference type="InterPro" id="IPR017853">
    <property type="entry name" value="GH"/>
</dbReference>
<dbReference type="RefSeq" id="WP_261962927.1">
    <property type="nucleotide sequence ID" value="NZ_BAAAXA010000003.1"/>
</dbReference>